<dbReference type="InterPro" id="IPR013022">
    <property type="entry name" value="Xyl_isomerase-like_TIM-brl"/>
</dbReference>
<evidence type="ECO:0000256" key="2">
    <source>
        <dbReference type="NCBIfam" id="TIGR00542"/>
    </source>
</evidence>
<dbReference type="Proteomes" id="UP001144256">
    <property type="component" value="Unassembled WGS sequence"/>
</dbReference>
<dbReference type="Pfam" id="PF01261">
    <property type="entry name" value="AP_endonuc_2"/>
    <property type="match status" value="1"/>
</dbReference>
<dbReference type="Gene3D" id="3.20.20.150">
    <property type="entry name" value="Divalent-metal-dependent TIM barrel enzymes"/>
    <property type="match status" value="1"/>
</dbReference>
<evidence type="ECO:0000259" key="3">
    <source>
        <dbReference type="Pfam" id="PF01261"/>
    </source>
</evidence>
<dbReference type="InterPro" id="IPR004560">
    <property type="entry name" value="L-Ru-5P_3-Epase"/>
</dbReference>
<dbReference type="EMBL" id="BRLB01000006">
    <property type="protein sequence ID" value="GKX29861.1"/>
    <property type="molecule type" value="Genomic_DNA"/>
</dbReference>
<dbReference type="PANTHER" id="PTHR43489:SF8">
    <property type="entry name" value="L-RIBULOSE-5-PHOSPHATE 3-EPIMERASE ULAE"/>
    <property type="match status" value="1"/>
</dbReference>
<dbReference type="NCBIfam" id="NF009688">
    <property type="entry name" value="PRK13209.1"/>
    <property type="match status" value="1"/>
</dbReference>
<dbReference type="RefSeq" id="WP_281815575.1">
    <property type="nucleotide sequence ID" value="NZ_BRLB01000006.1"/>
</dbReference>
<accession>A0A9W5YC74</accession>
<dbReference type="GO" id="GO:0016861">
    <property type="term" value="F:intramolecular oxidoreductase activity, interconverting aldoses and ketoses"/>
    <property type="evidence" value="ECO:0007669"/>
    <property type="project" value="InterPro"/>
</dbReference>
<keyword evidence="5" id="KW-1185">Reference proteome</keyword>
<dbReference type="GO" id="GO:0034015">
    <property type="term" value="F:L-ribulose-5-phosphate 3-epimerase activity"/>
    <property type="evidence" value="ECO:0007669"/>
    <property type="project" value="TreeGrafter"/>
</dbReference>
<sequence length="283" mass="32569">MIDLDRNPIGIYEKAIPSYYTWEERLIAAKIAGYDYVEISIDESDERLNRLEWNSKQRKELADAIHRTGVRIPSMCLSGHRRYPLGSENDQIRNEALNIMKKAIQFASDVGINVIQIAGYDVFYEKSNEKTIQRFYEGLKKSIEWASKANIILAMEVMDYKFTGSVKKIMDYVKEFNSPYFQVYPDLGNISAWGNDIAKDLQCGDGHIVAVHAKDTLPGEFRRVDFGKGCVDFVEGFTQLNRMNYQGPILVEMWVDDSADFMQIITDARKWIINKMNKAGMKI</sequence>
<dbReference type="NCBIfam" id="NF009689">
    <property type="entry name" value="PRK13210.1"/>
    <property type="match status" value="1"/>
</dbReference>
<evidence type="ECO:0000313" key="5">
    <source>
        <dbReference type="Proteomes" id="UP001144256"/>
    </source>
</evidence>
<dbReference type="NCBIfam" id="TIGR00542">
    <property type="entry name" value="hxl6Piso_put"/>
    <property type="match status" value="1"/>
</dbReference>
<gene>
    <name evidence="4" type="primary">ulaE</name>
    <name evidence="4" type="ORF">SH1V18_23410</name>
</gene>
<evidence type="ECO:0000313" key="4">
    <source>
        <dbReference type="EMBL" id="GKX29861.1"/>
    </source>
</evidence>
<keyword evidence="1" id="KW-0413">Isomerase</keyword>
<name>A0A9W5YC74_9FIRM</name>
<dbReference type="InterPro" id="IPR036237">
    <property type="entry name" value="Xyl_isomerase-like_sf"/>
</dbReference>
<organism evidence="4 5">
    <name type="scientific">Vallitalea longa</name>
    <dbReference type="NCBI Taxonomy" id="2936439"/>
    <lineage>
        <taxon>Bacteria</taxon>
        <taxon>Bacillati</taxon>
        <taxon>Bacillota</taxon>
        <taxon>Clostridia</taxon>
        <taxon>Lachnospirales</taxon>
        <taxon>Vallitaleaceae</taxon>
        <taxon>Vallitalea</taxon>
    </lineage>
</organism>
<reference evidence="4" key="1">
    <citation type="submission" date="2022-06" db="EMBL/GenBank/DDBJ databases">
        <title>Vallitalea longa sp. nov., an anaerobic bacterium isolated from marine sediment.</title>
        <authorList>
            <person name="Hirano S."/>
            <person name="Terahara T."/>
            <person name="Mori K."/>
            <person name="Hamada M."/>
            <person name="Matsumoto R."/>
            <person name="Kobayashi T."/>
        </authorList>
    </citation>
    <scope>NUCLEOTIDE SEQUENCE</scope>
    <source>
        <strain evidence="4">SH18-1</strain>
    </source>
</reference>
<evidence type="ECO:0000256" key="1">
    <source>
        <dbReference type="ARBA" id="ARBA00023235"/>
    </source>
</evidence>
<feature type="domain" description="Xylose isomerase-like TIM barrel" evidence="3">
    <location>
        <begin position="28"/>
        <end position="272"/>
    </location>
</feature>
<comment type="caution">
    <text evidence="4">The sequence shown here is derived from an EMBL/GenBank/DDBJ whole genome shotgun (WGS) entry which is preliminary data.</text>
</comment>
<dbReference type="AlphaFoldDB" id="A0A9W5YC74"/>
<dbReference type="SUPFAM" id="SSF51658">
    <property type="entry name" value="Xylose isomerase-like"/>
    <property type="match status" value="1"/>
</dbReference>
<protein>
    <recommendedName>
        <fullName evidence="2">L-ribulose-5-phosphate 3-epimerase</fullName>
    </recommendedName>
</protein>
<dbReference type="GO" id="GO:0019852">
    <property type="term" value="P:L-ascorbic acid metabolic process"/>
    <property type="evidence" value="ECO:0007669"/>
    <property type="project" value="TreeGrafter"/>
</dbReference>
<dbReference type="InterPro" id="IPR050417">
    <property type="entry name" value="Sugar_Epim/Isomerase"/>
</dbReference>
<dbReference type="PANTHER" id="PTHR43489">
    <property type="entry name" value="ISOMERASE"/>
    <property type="match status" value="1"/>
</dbReference>
<proteinExistence type="predicted"/>